<comment type="caution">
    <text evidence="2">The sequence shown here is derived from an EMBL/GenBank/DDBJ whole genome shotgun (WGS) entry which is preliminary data.</text>
</comment>
<dbReference type="InterPro" id="IPR029063">
    <property type="entry name" value="SAM-dependent_MTases_sf"/>
</dbReference>
<organism evidence="2 3">
    <name type="scientific">Symbiodinium pilosum</name>
    <name type="common">Dinoflagellate</name>
    <dbReference type="NCBI Taxonomy" id="2952"/>
    <lineage>
        <taxon>Eukaryota</taxon>
        <taxon>Sar</taxon>
        <taxon>Alveolata</taxon>
        <taxon>Dinophyceae</taxon>
        <taxon>Suessiales</taxon>
        <taxon>Symbiodiniaceae</taxon>
        <taxon>Symbiodinium</taxon>
    </lineage>
</organism>
<evidence type="ECO:0000259" key="1">
    <source>
        <dbReference type="PROSITE" id="PS50887"/>
    </source>
</evidence>
<dbReference type="SMART" id="SM00267">
    <property type="entry name" value="GGDEF"/>
    <property type="match status" value="1"/>
</dbReference>
<dbReference type="GO" id="GO:0008757">
    <property type="term" value="F:S-adenosylmethionine-dependent methyltransferase activity"/>
    <property type="evidence" value="ECO:0007669"/>
    <property type="project" value="InterPro"/>
</dbReference>
<reference evidence="2" key="1">
    <citation type="submission" date="2021-02" db="EMBL/GenBank/DDBJ databases">
        <authorList>
            <person name="Dougan E. K."/>
            <person name="Rhodes N."/>
            <person name="Thang M."/>
            <person name="Chan C."/>
        </authorList>
    </citation>
    <scope>NUCLEOTIDE SEQUENCE</scope>
</reference>
<dbReference type="InterPro" id="IPR013216">
    <property type="entry name" value="Methyltransf_11"/>
</dbReference>
<dbReference type="NCBIfam" id="TIGR00254">
    <property type="entry name" value="GGDEF"/>
    <property type="match status" value="1"/>
</dbReference>
<dbReference type="Proteomes" id="UP000649617">
    <property type="component" value="Unassembled WGS sequence"/>
</dbReference>
<accession>A0A812ITQ1</accession>
<dbReference type="Pfam" id="PF00990">
    <property type="entry name" value="GGDEF"/>
    <property type="match status" value="1"/>
</dbReference>
<evidence type="ECO:0000313" key="2">
    <source>
        <dbReference type="EMBL" id="CAE7182521.1"/>
    </source>
</evidence>
<proteinExistence type="predicted"/>
<evidence type="ECO:0000313" key="3">
    <source>
        <dbReference type="Proteomes" id="UP000649617"/>
    </source>
</evidence>
<dbReference type="SUPFAM" id="SSF55073">
    <property type="entry name" value="Nucleotide cyclase"/>
    <property type="match status" value="1"/>
</dbReference>
<dbReference type="InterPro" id="IPR029787">
    <property type="entry name" value="Nucleotide_cyclase"/>
</dbReference>
<dbReference type="GO" id="GO:0052621">
    <property type="term" value="F:diguanylate cyclase activity"/>
    <property type="evidence" value="ECO:0007669"/>
    <property type="project" value="TreeGrafter"/>
</dbReference>
<keyword evidence="3" id="KW-1185">Reference proteome</keyword>
<sequence length="573" mass="65100">MTTLFDVPLDESVQVLKQVLPLMSKQRVPTIPQNYAVWYDYVTRRNEDLTEELEDLIHRGKGFDAASCRTIYEKYFISELQSEVDGIQGAVREAVESVLAELGGLGEDINHFSEVLDNCGVSLQEDPDKEDLNRLVVELVRETARTRNRSKEVEVSLHNMASELTELRAQVDRLSKDSRTDALTRVANRRAFDESLKKMIKEVGDTGAPLSLILCDIDHFKAFNDSHGHIVGDQVLRFVAQEMEQCVKGRDMLARYGGEEFAILLPNTPLDGAMMLADSIRSIIEAQRIKNDKDEEIDKVTISLGVAKYVAGEELTDFVERADACLYASKANGKDVWAYGVEPAKVLYRLRLARYPALAETLTDWLADKDPEQKFRLLDIGAGFGRTFLYVKAAGIAERFEMVGVDIDPLRKDDVYAGNPWEIRQGDAEKDLDFTDNSLDIVVCEQLLEHLNHPQVVLDNVQRVLKPDGLFIVGVPVFPEPIAKLRRWQVKRFGLGRSEHIQTYSLKSIRRDLAAQFDEVEIRGFRIVSGGLLRRLENHHWWYRFNRKLGEWLPGLCIEVQLIVKPKKPTTAD</sequence>
<dbReference type="CDD" id="cd02440">
    <property type="entry name" value="AdoMet_MTases"/>
    <property type="match status" value="1"/>
</dbReference>
<dbReference type="FunFam" id="3.30.70.270:FF:000001">
    <property type="entry name" value="Diguanylate cyclase domain protein"/>
    <property type="match status" value="1"/>
</dbReference>
<protein>
    <submittedName>
        <fullName evidence="2">VdcA protein</fullName>
    </submittedName>
</protein>
<dbReference type="Gene3D" id="3.40.50.150">
    <property type="entry name" value="Vaccinia Virus protein VP39"/>
    <property type="match status" value="1"/>
</dbReference>
<dbReference type="GO" id="GO:0043709">
    <property type="term" value="P:cell adhesion involved in single-species biofilm formation"/>
    <property type="evidence" value="ECO:0007669"/>
    <property type="project" value="TreeGrafter"/>
</dbReference>
<dbReference type="Gene3D" id="3.30.70.270">
    <property type="match status" value="1"/>
</dbReference>
<dbReference type="EMBL" id="CAJNIZ010001091">
    <property type="protein sequence ID" value="CAE7182521.1"/>
    <property type="molecule type" value="Genomic_DNA"/>
</dbReference>
<name>A0A812ITQ1_SYMPI</name>
<dbReference type="Pfam" id="PF08241">
    <property type="entry name" value="Methyltransf_11"/>
    <property type="match status" value="1"/>
</dbReference>
<dbReference type="OrthoDB" id="19824at2759"/>
<dbReference type="PANTHER" id="PTHR45138:SF9">
    <property type="entry name" value="DIGUANYLATE CYCLASE DGCM-RELATED"/>
    <property type="match status" value="1"/>
</dbReference>
<dbReference type="CDD" id="cd01949">
    <property type="entry name" value="GGDEF"/>
    <property type="match status" value="1"/>
</dbReference>
<dbReference type="AlphaFoldDB" id="A0A812ITQ1"/>
<dbReference type="InterPro" id="IPR000160">
    <property type="entry name" value="GGDEF_dom"/>
</dbReference>
<dbReference type="InterPro" id="IPR043128">
    <property type="entry name" value="Rev_trsase/Diguanyl_cyclase"/>
</dbReference>
<dbReference type="PANTHER" id="PTHR45138">
    <property type="entry name" value="REGULATORY COMPONENTS OF SENSORY TRANSDUCTION SYSTEM"/>
    <property type="match status" value="1"/>
</dbReference>
<dbReference type="GO" id="GO:0005886">
    <property type="term" value="C:plasma membrane"/>
    <property type="evidence" value="ECO:0007669"/>
    <property type="project" value="TreeGrafter"/>
</dbReference>
<dbReference type="SUPFAM" id="SSF53335">
    <property type="entry name" value="S-adenosyl-L-methionine-dependent methyltransferases"/>
    <property type="match status" value="1"/>
</dbReference>
<feature type="domain" description="GGDEF" evidence="1">
    <location>
        <begin position="208"/>
        <end position="342"/>
    </location>
</feature>
<dbReference type="PROSITE" id="PS50887">
    <property type="entry name" value="GGDEF"/>
    <property type="match status" value="1"/>
</dbReference>
<dbReference type="InterPro" id="IPR050469">
    <property type="entry name" value="Diguanylate_Cyclase"/>
</dbReference>
<gene>
    <name evidence="2" type="primary">vdcA</name>
    <name evidence="2" type="ORF">SPIL2461_LOCUS1139</name>
</gene>